<comment type="caution">
    <text evidence="2">The sequence shown here is derived from an EMBL/GenBank/DDBJ whole genome shotgun (WGS) entry which is preliminary data.</text>
</comment>
<keyword evidence="1" id="KW-0732">Signal</keyword>
<evidence type="ECO:0000313" key="2">
    <source>
        <dbReference type="EMBL" id="GGJ88007.1"/>
    </source>
</evidence>
<evidence type="ECO:0000313" key="3">
    <source>
        <dbReference type="Proteomes" id="UP000635983"/>
    </source>
</evidence>
<evidence type="ECO:0000256" key="1">
    <source>
        <dbReference type="SAM" id="SignalP"/>
    </source>
</evidence>
<dbReference type="Proteomes" id="UP000635983">
    <property type="component" value="Unassembled WGS sequence"/>
</dbReference>
<organism evidence="2 3">
    <name type="scientific">Pseudomonas matsuisoli</name>
    <dbReference type="NCBI Taxonomy" id="1515666"/>
    <lineage>
        <taxon>Bacteria</taxon>
        <taxon>Pseudomonadati</taxon>
        <taxon>Pseudomonadota</taxon>
        <taxon>Gammaproteobacteria</taxon>
        <taxon>Pseudomonadales</taxon>
        <taxon>Pseudomonadaceae</taxon>
        <taxon>Pseudomonas</taxon>
    </lineage>
</organism>
<gene>
    <name evidence="2" type="ORF">GCM10009304_12190</name>
</gene>
<dbReference type="RefSeq" id="WP_188982250.1">
    <property type="nucleotide sequence ID" value="NZ_BMPO01000002.1"/>
</dbReference>
<keyword evidence="3" id="KW-1185">Reference proteome</keyword>
<sequence>MDAKKSFCLTALTLALGCSTTVFAQNELPEPVRVPDGNTVAMETVGVGQITYECGPKADMPGQMGWEFKGPKAALNDRNGKQVGTYYGPPATWESQDGSKLTGTQVATAPAGAGNIPYQLVKANPAEGKGAMTGVTYIQRVATKGGVAPAKSCSEANKGAREVVDYQADYLFWTAK</sequence>
<name>A0A917PQI5_9PSED</name>
<dbReference type="PANTHER" id="PTHR35567:SF1">
    <property type="entry name" value="CONSERVED FUNGAL PROTEIN (AFU_ORTHOLOGUE AFUA_1G14230)"/>
    <property type="match status" value="1"/>
</dbReference>
<reference evidence="2" key="2">
    <citation type="submission" date="2020-09" db="EMBL/GenBank/DDBJ databases">
        <authorList>
            <person name="Sun Q."/>
            <person name="Ohkuma M."/>
        </authorList>
    </citation>
    <scope>NUCLEOTIDE SEQUENCE</scope>
    <source>
        <strain evidence="2">JCM 30078</strain>
    </source>
</reference>
<dbReference type="Pfam" id="PF11937">
    <property type="entry name" value="DUF3455"/>
    <property type="match status" value="1"/>
</dbReference>
<proteinExistence type="predicted"/>
<dbReference type="AlphaFoldDB" id="A0A917PQI5"/>
<dbReference type="PROSITE" id="PS51257">
    <property type="entry name" value="PROKAR_LIPOPROTEIN"/>
    <property type="match status" value="1"/>
</dbReference>
<protein>
    <recommendedName>
        <fullName evidence="4">DUF3455 domain-containing protein</fullName>
    </recommendedName>
</protein>
<feature type="chain" id="PRO_5037127828" description="DUF3455 domain-containing protein" evidence="1">
    <location>
        <begin position="25"/>
        <end position="176"/>
    </location>
</feature>
<reference evidence="2" key="1">
    <citation type="journal article" date="2014" name="Int. J. Syst. Evol. Microbiol.">
        <title>Complete genome sequence of Corynebacterium casei LMG S-19264T (=DSM 44701T), isolated from a smear-ripened cheese.</title>
        <authorList>
            <consortium name="US DOE Joint Genome Institute (JGI-PGF)"/>
            <person name="Walter F."/>
            <person name="Albersmeier A."/>
            <person name="Kalinowski J."/>
            <person name="Ruckert C."/>
        </authorList>
    </citation>
    <scope>NUCLEOTIDE SEQUENCE</scope>
    <source>
        <strain evidence="2">JCM 30078</strain>
    </source>
</reference>
<dbReference type="PANTHER" id="PTHR35567">
    <property type="entry name" value="MALATE DEHYDROGENASE (AFU_ORTHOLOGUE AFUA_2G13800)"/>
    <property type="match status" value="1"/>
</dbReference>
<dbReference type="InterPro" id="IPR021851">
    <property type="entry name" value="DUF3455"/>
</dbReference>
<evidence type="ECO:0008006" key="4">
    <source>
        <dbReference type="Google" id="ProtNLM"/>
    </source>
</evidence>
<feature type="signal peptide" evidence="1">
    <location>
        <begin position="1"/>
        <end position="24"/>
    </location>
</feature>
<dbReference type="EMBL" id="BMPO01000002">
    <property type="protein sequence ID" value="GGJ88007.1"/>
    <property type="molecule type" value="Genomic_DNA"/>
</dbReference>
<accession>A0A917PQI5</accession>